<dbReference type="Gene3D" id="1.10.3210.10">
    <property type="entry name" value="Hypothetical protein af1432"/>
    <property type="match status" value="1"/>
</dbReference>
<dbReference type="Pfam" id="PF01966">
    <property type="entry name" value="HD"/>
    <property type="match status" value="1"/>
</dbReference>
<dbReference type="EMBL" id="DTBJ01000020">
    <property type="protein sequence ID" value="HGM58541.1"/>
    <property type="molecule type" value="Genomic_DNA"/>
</dbReference>
<dbReference type="SMART" id="SM00471">
    <property type="entry name" value="HDc"/>
    <property type="match status" value="1"/>
</dbReference>
<dbReference type="AlphaFoldDB" id="A0A7C4D737"/>
<accession>A0A7C4D737</accession>
<organism evidence="2">
    <name type="scientific">Staphylothermus marinus</name>
    <dbReference type="NCBI Taxonomy" id="2280"/>
    <lineage>
        <taxon>Archaea</taxon>
        <taxon>Thermoproteota</taxon>
        <taxon>Thermoprotei</taxon>
        <taxon>Desulfurococcales</taxon>
        <taxon>Desulfurococcaceae</taxon>
        <taxon>Staphylothermus</taxon>
    </lineage>
</organism>
<evidence type="ECO:0000259" key="1">
    <source>
        <dbReference type="SMART" id="SM00471"/>
    </source>
</evidence>
<dbReference type="InterPro" id="IPR006674">
    <property type="entry name" value="HD_domain"/>
</dbReference>
<gene>
    <name evidence="2" type="ORF">ENU14_02995</name>
</gene>
<sequence length="528" mass="62835">MWCLLLSDSNAYSFYSRFNWKEISDPIYNYVYFNREIEERIINHILLQRLRYIMQLQTAHLVYPGAVHTRFQHSLGVMHLAGFMAEDLLNKVLNYYGREYLDDYSVDSLIQGIRISALLHDIGHACFSHSFEEIVLFNRDSVPVEVCNHERIGYKLYELMLKDMVSSFEREYGLSNLDDIVTKILSDEKPREKILQLLKWVLKDSLYPADILDYLLRDSYYTGTREYGYIDYSRLIRNTYPFFENNNVLLMLDRNAWGVFRAYLYAKANMYEHVYLHSVNRAFDKLLQEILDLMDQDFRFIDRVLKILEGEPEDYLVLTDAYMYSTMLVKALTGKDKLSELTRKLLVERKPVWKRLGKEYILGNYRGVHVVKHILELIFNREFRKSIERKILENIYDKLKTRSIDENDLWIDVVNISPVPETALLPGKSSSKSSEILTLFMCKKTCSRIIKDIEIRLIEEGLPLMSIFRVYIKRDKYNPEYESIVTNIVRNTIEEDLKLMEYEREYEKIIESIYSSLSINEYNRRVTK</sequence>
<dbReference type="GO" id="GO:0008832">
    <property type="term" value="F:dGTPase activity"/>
    <property type="evidence" value="ECO:0007669"/>
    <property type="project" value="TreeGrafter"/>
</dbReference>
<reference evidence="2" key="1">
    <citation type="journal article" date="2020" name="mSystems">
        <title>Genome- and Community-Level Interaction Insights into Carbon Utilization and Element Cycling Functions of Hydrothermarchaeota in Hydrothermal Sediment.</title>
        <authorList>
            <person name="Zhou Z."/>
            <person name="Liu Y."/>
            <person name="Xu W."/>
            <person name="Pan J."/>
            <person name="Luo Z.H."/>
            <person name="Li M."/>
        </authorList>
    </citation>
    <scope>NUCLEOTIDE SEQUENCE [LARGE SCALE GENOMIC DNA]</scope>
    <source>
        <strain evidence="2">SpSt-642</strain>
    </source>
</reference>
<dbReference type="SUPFAM" id="SSF109604">
    <property type="entry name" value="HD-domain/PDEase-like"/>
    <property type="match status" value="1"/>
</dbReference>
<dbReference type="GO" id="GO:0006203">
    <property type="term" value="P:dGTP catabolic process"/>
    <property type="evidence" value="ECO:0007669"/>
    <property type="project" value="TreeGrafter"/>
</dbReference>
<proteinExistence type="predicted"/>
<dbReference type="PANTHER" id="PTHR11373:SF4">
    <property type="entry name" value="DEOXYNUCLEOSIDE TRIPHOSPHATE TRIPHOSPHOHYDROLASE SAMHD1"/>
    <property type="match status" value="1"/>
</dbReference>
<evidence type="ECO:0000313" key="2">
    <source>
        <dbReference type="EMBL" id="HGM58541.1"/>
    </source>
</evidence>
<dbReference type="InterPro" id="IPR003607">
    <property type="entry name" value="HD/PDEase_dom"/>
</dbReference>
<dbReference type="CDD" id="cd00077">
    <property type="entry name" value="HDc"/>
    <property type="match status" value="1"/>
</dbReference>
<name>A0A7C4D737_STAMA</name>
<dbReference type="PANTHER" id="PTHR11373">
    <property type="entry name" value="DEOXYNUCLEOSIDE TRIPHOSPHATE TRIPHOSPHOHYDROLASE"/>
    <property type="match status" value="1"/>
</dbReference>
<comment type="caution">
    <text evidence="2">The sequence shown here is derived from an EMBL/GenBank/DDBJ whole genome shotgun (WGS) entry which is preliminary data.</text>
</comment>
<dbReference type="InterPro" id="IPR050135">
    <property type="entry name" value="dGTPase-like"/>
</dbReference>
<feature type="domain" description="HD/PDEase" evidence="1">
    <location>
        <begin position="66"/>
        <end position="224"/>
    </location>
</feature>
<protein>
    <submittedName>
        <fullName evidence="2">HD domain-containing protein</fullName>
    </submittedName>
</protein>